<reference evidence="2 3" key="1">
    <citation type="journal article" date="2019" name="J. Gen. Appl. Microbiol.">
        <title>Aerobic degradation of cis-dichloroethene by the marine bacterium Marinobacter salsuginis strain 5N-3.</title>
        <authorList>
            <person name="Inoue Y."/>
            <person name="Fukunaga Y."/>
            <person name="Katsumata H."/>
            <person name="Ohji S."/>
            <person name="Hosoyama A."/>
            <person name="Mori K."/>
            <person name="Ando K."/>
        </authorList>
    </citation>
    <scope>NUCLEOTIDE SEQUENCE [LARGE SCALE GENOMIC DNA]</scope>
    <source>
        <strain evidence="2 3">5N-3</strain>
    </source>
</reference>
<dbReference type="AlphaFoldDB" id="A0A5M3PT55"/>
<gene>
    <name evidence="2" type="ORF">MS5N3_34320</name>
</gene>
<protein>
    <submittedName>
        <fullName evidence="2">MSHA pilin protein MshD</fullName>
    </submittedName>
</protein>
<accession>A0A5M3PT55</accession>
<dbReference type="EMBL" id="BGZH01000004">
    <property type="protein sequence ID" value="GBO85981.1"/>
    <property type="molecule type" value="Genomic_DNA"/>
</dbReference>
<dbReference type="Proteomes" id="UP000340077">
    <property type="component" value="Unassembled WGS sequence"/>
</dbReference>
<evidence type="ECO:0000313" key="3">
    <source>
        <dbReference type="Proteomes" id="UP000340077"/>
    </source>
</evidence>
<organism evidence="2 3">
    <name type="scientific">Marinobacter salsuginis</name>
    <dbReference type="NCBI Taxonomy" id="418719"/>
    <lineage>
        <taxon>Bacteria</taxon>
        <taxon>Pseudomonadati</taxon>
        <taxon>Pseudomonadota</taxon>
        <taxon>Gammaproteobacteria</taxon>
        <taxon>Pseudomonadales</taxon>
        <taxon>Marinobacteraceae</taxon>
        <taxon>Marinobacter</taxon>
    </lineage>
</organism>
<dbReference type="InterPro" id="IPR012902">
    <property type="entry name" value="N_methyl_site"/>
</dbReference>
<sequence length="163" mass="16938">MRPTQTGATLVELVITIVIISVAIAGVVGAFALITGRSADPLNQTRAVKLAQLYMDEILTQKYDDQTPQGGFPKFSGACSIGPEGSEGRATFDDVDDYDGLTGAPSTATGSALSGYSGFSISITVTCAGTEVGLPAEEAKRVDLDITAPGNQTFSFTAYRANF</sequence>
<evidence type="ECO:0000313" key="2">
    <source>
        <dbReference type="EMBL" id="GBO85981.1"/>
    </source>
</evidence>
<keyword evidence="1" id="KW-0472">Membrane</keyword>
<keyword evidence="3" id="KW-1185">Reference proteome</keyword>
<keyword evidence="1" id="KW-1133">Transmembrane helix</keyword>
<dbReference type="Pfam" id="PF07963">
    <property type="entry name" value="N_methyl"/>
    <property type="match status" value="1"/>
</dbReference>
<comment type="caution">
    <text evidence="2">The sequence shown here is derived from an EMBL/GenBank/DDBJ whole genome shotgun (WGS) entry which is preliminary data.</text>
</comment>
<name>A0A5M3PT55_9GAMM</name>
<dbReference type="RefSeq" id="WP_153634800.1">
    <property type="nucleotide sequence ID" value="NZ_BGZH01000004.1"/>
</dbReference>
<keyword evidence="1" id="KW-0812">Transmembrane</keyword>
<proteinExistence type="predicted"/>
<evidence type="ECO:0000256" key="1">
    <source>
        <dbReference type="SAM" id="Phobius"/>
    </source>
</evidence>
<feature type="transmembrane region" description="Helical" evidence="1">
    <location>
        <begin position="13"/>
        <end position="34"/>
    </location>
</feature>